<evidence type="ECO:0000256" key="1">
    <source>
        <dbReference type="SAM" id="MobiDB-lite"/>
    </source>
</evidence>
<evidence type="ECO:0000313" key="3">
    <source>
        <dbReference type="Proteomes" id="UP001183202"/>
    </source>
</evidence>
<gene>
    <name evidence="2" type="ORF">RM445_10675</name>
</gene>
<sequence length="57" mass="6136">MQRHELSRDDATDATIPRASHASNQDNPTAFNAVISAFLDRTLNPAADAARRSVALS</sequence>
<feature type="compositionally biased region" description="Basic and acidic residues" evidence="1">
    <location>
        <begin position="1"/>
        <end position="11"/>
    </location>
</feature>
<name>A0ABU2N7R9_9PSEU</name>
<organism evidence="2 3">
    <name type="scientific">Pseudonocardia charpentierae</name>
    <dbReference type="NCBI Taxonomy" id="3075545"/>
    <lineage>
        <taxon>Bacteria</taxon>
        <taxon>Bacillati</taxon>
        <taxon>Actinomycetota</taxon>
        <taxon>Actinomycetes</taxon>
        <taxon>Pseudonocardiales</taxon>
        <taxon>Pseudonocardiaceae</taxon>
        <taxon>Pseudonocardia</taxon>
    </lineage>
</organism>
<protein>
    <recommendedName>
        <fullName evidence="4">Alpha/beta hydrolase family protein</fullName>
    </recommendedName>
</protein>
<dbReference type="Proteomes" id="UP001183202">
    <property type="component" value="Unassembled WGS sequence"/>
</dbReference>
<proteinExistence type="predicted"/>
<accession>A0ABU2N7R9</accession>
<reference evidence="3" key="1">
    <citation type="submission" date="2023-07" db="EMBL/GenBank/DDBJ databases">
        <title>30 novel species of actinomycetes from the DSMZ collection.</title>
        <authorList>
            <person name="Nouioui I."/>
        </authorList>
    </citation>
    <scope>NUCLEOTIDE SEQUENCE [LARGE SCALE GENOMIC DNA]</scope>
    <source>
        <strain evidence="3">DSM 45834</strain>
    </source>
</reference>
<evidence type="ECO:0000313" key="2">
    <source>
        <dbReference type="EMBL" id="MDT0349987.1"/>
    </source>
</evidence>
<feature type="region of interest" description="Disordered" evidence="1">
    <location>
        <begin position="1"/>
        <end position="27"/>
    </location>
</feature>
<dbReference type="EMBL" id="JAVREJ010000005">
    <property type="protein sequence ID" value="MDT0349987.1"/>
    <property type="molecule type" value="Genomic_DNA"/>
</dbReference>
<comment type="caution">
    <text evidence="2">The sequence shown here is derived from an EMBL/GenBank/DDBJ whole genome shotgun (WGS) entry which is preliminary data.</text>
</comment>
<evidence type="ECO:0008006" key="4">
    <source>
        <dbReference type="Google" id="ProtNLM"/>
    </source>
</evidence>
<dbReference type="RefSeq" id="WP_311556015.1">
    <property type="nucleotide sequence ID" value="NZ_JAVREJ010000005.1"/>
</dbReference>
<keyword evidence="3" id="KW-1185">Reference proteome</keyword>